<dbReference type="SUPFAM" id="SSF54695">
    <property type="entry name" value="POZ domain"/>
    <property type="match status" value="1"/>
</dbReference>
<feature type="region of interest" description="Disordered" evidence="4">
    <location>
        <begin position="1713"/>
        <end position="1792"/>
    </location>
</feature>
<keyword evidence="1" id="KW-0677">Repeat</keyword>
<dbReference type="InterPro" id="IPR000408">
    <property type="entry name" value="Reg_chr_condens"/>
</dbReference>
<feature type="region of interest" description="Disordered" evidence="4">
    <location>
        <begin position="1340"/>
        <end position="1471"/>
    </location>
</feature>
<dbReference type="PROSITE" id="PS50097">
    <property type="entry name" value="BTB"/>
    <property type="match status" value="1"/>
</dbReference>
<reference evidence="6" key="1">
    <citation type="submission" date="2021-07" db="EMBL/GenBank/DDBJ databases">
        <title>Genome Resource of American Ginseng Black Spot Pathogen Alternaria panax.</title>
        <authorList>
            <person name="Qiu C."/>
            <person name="Wang W."/>
            <person name="Liu Z."/>
        </authorList>
    </citation>
    <scope>NUCLEOTIDE SEQUENCE</scope>
    <source>
        <strain evidence="6">BNCC115425</strain>
    </source>
</reference>
<feature type="repeat" description="RCC1" evidence="3">
    <location>
        <begin position="336"/>
        <end position="389"/>
    </location>
</feature>
<dbReference type="PRINTS" id="PR00633">
    <property type="entry name" value="RCCNDNSATION"/>
</dbReference>
<evidence type="ECO:0000256" key="1">
    <source>
        <dbReference type="ARBA" id="ARBA00022737"/>
    </source>
</evidence>
<feature type="compositionally biased region" description="Low complexity" evidence="4">
    <location>
        <begin position="1366"/>
        <end position="1376"/>
    </location>
</feature>
<evidence type="ECO:0000256" key="4">
    <source>
        <dbReference type="SAM" id="MobiDB-lite"/>
    </source>
</evidence>
<accession>A0AAD4I7P9</accession>
<proteinExistence type="predicted"/>
<dbReference type="PANTHER" id="PTHR22872">
    <property type="entry name" value="BTK-BINDING PROTEIN-RELATED"/>
    <property type="match status" value="1"/>
</dbReference>
<feature type="compositionally biased region" description="Basic and acidic residues" evidence="4">
    <location>
        <begin position="1553"/>
        <end position="1564"/>
    </location>
</feature>
<protein>
    <recommendedName>
        <fullName evidence="5">BTB domain-containing protein</fullName>
    </recommendedName>
</protein>
<organism evidence="6 7">
    <name type="scientific">Alternaria panax</name>
    <dbReference type="NCBI Taxonomy" id="48097"/>
    <lineage>
        <taxon>Eukaryota</taxon>
        <taxon>Fungi</taxon>
        <taxon>Dikarya</taxon>
        <taxon>Ascomycota</taxon>
        <taxon>Pezizomycotina</taxon>
        <taxon>Dothideomycetes</taxon>
        <taxon>Pleosporomycetidae</taxon>
        <taxon>Pleosporales</taxon>
        <taxon>Pleosporineae</taxon>
        <taxon>Pleosporaceae</taxon>
        <taxon>Alternaria</taxon>
        <taxon>Alternaria sect. Panax</taxon>
    </lineage>
</organism>
<feature type="compositionally biased region" description="Low complexity" evidence="4">
    <location>
        <begin position="1761"/>
        <end position="1774"/>
    </location>
</feature>
<dbReference type="SMART" id="SM00248">
    <property type="entry name" value="ANK"/>
    <property type="match status" value="2"/>
</dbReference>
<keyword evidence="2" id="KW-0040">ANK repeat</keyword>
<dbReference type="InterPro" id="IPR036770">
    <property type="entry name" value="Ankyrin_rpt-contain_sf"/>
</dbReference>
<dbReference type="PANTHER" id="PTHR22872:SF2">
    <property type="entry name" value="INHIBITOR OF BRUTON TYROSINE KINASE"/>
    <property type="match status" value="1"/>
</dbReference>
<dbReference type="Proteomes" id="UP001199106">
    <property type="component" value="Unassembled WGS sequence"/>
</dbReference>
<evidence type="ECO:0000256" key="2">
    <source>
        <dbReference type="PROSITE-ProRule" id="PRU00023"/>
    </source>
</evidence>
<comment type="caution">
    <text evidence="6">The sequence shown here is derived from an EMBL/GenBank/DDBJ whole genome shotgun (WGS) entry which is preliminary data.</text>
</comment>
<feature type="compositionally biased region" description="Pro residues" evidence="4">
    <location>
        <begin position="1377"/>
        <end position="1386"/>
    </location>
</feature>
<feature type="compositionally biased region" description="Gly residues" evidence="4">
    <location>
        <begin position="1616"/>
        <end position="1626"/>
    </location>
</feature>
<feature type="region of interest" description="Disordered" evidence="4">
    <location>
        <begin position="1894"/>
        <end position="1918"/>
    </location>
</feature>
<dbReference type="SMART" id="SM00225">
    <property type="entry name" value="BTB"/>
    <property type="match status" value="2"/>
</dbReference>
<dbReference type="InterPro" id="IPR002110">
    <property type="entry name" value="Ankyrin_rpt"/>
</dbReference>
<evidence type="ECO:0000256" key="3">
    <source>
        <dbReference type="PROSITE-ProRule" id="PRU00235"/>
    </source>
</evidence>
<feature type="repeat" description="RCC1" evidence="3">
    <location>
        <begin position="390"/>
        <end position="450"/>
    </location>
</feature>
<sequence>MSGYLWKYYLEDDVDNFRHVLTTPTHTARSATQKGFAGWQGGGFATAVNGSPGSYNASPITSAKGRKMGMGAAANLSRFDINSRDAAGMTILHHAASSTAESAVEFAQALLEHAWTDVYIQDAENGWTALHRAFYFGNIAIARLILNRDAQDILGQGSSGFNQHARGLVKIKDKEGYGPLDLFSMTIKDRTLRPEEAPAFDSDSDDEMAHGDSGDVDDETRRKLIAPPVLLEGDEVYTFGSNKNVTLGFGDEDDRQYPERITLRRPDHLLQRFYREHRERQNQYWAATGVPMQDSGLVQARSTVDLPTHIRNTPIVIQDVRMSKLHTAVLTTDPVSNLYMCGHGPGGRLGTGNETTRYQFTCIESGGLGQKKVAAVALGQNHTLAITEEGEIYSWGNNAYGQLGYALPKPAVKDDDPISTVPRQIFGPLKRDVVTGIAASRIHSVVHTATSLYTFGKNEGQLGIVDSDARSLEMQVIPRKIAAALFSSPIHSVSAIDGATVCLLENREVWVFANYGYAKLSFPLDGFTSNFLKESWLTTKYDTAPNRISKITSGGDTICALSTSGEVFTVAVSRRSEGAQDAGTSTTNPKQIRGALSAPFRIWSSKKSHMAARDVDVDQDGSIILTTEVGSVWRRTKRATIKNASITAAVESKPKDYKFQRVSGLTRVIAVRASAFGAYAAIRKDCDVTRNQIGVDEAGLWDDLAPLLSFHELTNYEEASDDEEPAPRFWTRASEAQGLRKRVLKSKDLEAEMTGILQRSLTTPDRTYNMEVGSNLSDVRIPVHEFILTGRSRVLRDALLDFRVKGTDYAVPDLLTVKADGGRVLVLFQGLDFLTIFNLVLYAYTDSVVDFWNVTRHYPTLAHRYRLVRTELMKIASRLEMRQLEPAVRQMVKPRRSLHMDMELAIKDQSFFESGDVIVDLSDGQMLLHSDVICQRCPFFEGLFRGRAGGQWLAGRQTEDSPLVRIDLTHVETRLFELIVRHLYTDAGEEIFEDVTSEDLNDLLALDELLDHVMDVMSVANELMLDRLSQICQRLIGRYVNARNVCSLLTAVAPSSVAEFKDAALEYVCLSLEAVMQNGSLDELDEDLLLELNQVAHDNQLAYLPFARSGRAEALLFDRYPELAERIERGRRAKVDAIVLSNKYADSDNLSSSFRAQSLEEVAASPLRQRNRRRVSKEAKSPVISPALKDKASTQDLMFEMSDGEDDDDDDVQKKINPPRFSGQSGDERGLETPVGSPETPWGTIPRPSPHTFDKGGDIPLKSVSRLPPPAIKEARPSGQPWVTAPLAGPKLELKDIMAQESSATPSNLSIGLSSERIAKAAPIKMSQKERNRLRQAQKLGTPIEKPQPVPPAVSPWTAAAHRKPSNSPVVTAAVAPSPPPKPSPEPSRASSTPQLTMRQTVAKKGAAYKNKDKRSASQTHDTTTASASPSQARPAANERGMSVSTDPIPTPRSVRHIPLPSHSPTSPSQHLSMMEILSLQEAEKTSIRDAAAKRSLQEIQQEQEFQLWWEQESRRVIEEEERTKKLVERLSKADGRGGGGGRGRGGRGSKSKVQDKRDGKDGDGLQGKGKQDGSVGSGTKATSAPPPSKTGLKLDNDASALGRDGAARGARGRIGRGGGRGGGGTRGERSHGSAPRDDGPSTPRTLNPANINKPPPPPPPACLSACLHRCVLTTQHAALLLLPHSRPEVASHLRGVAIFAVRYPLFAIRGNASSSQTLPRPPFGHPEHNTTTITTRETASSRRMVSYPDSTSAERSLPIRRPSSVVSHSSRASTVHRHRQHRSNVGSPSLAPQNEFPVFTHTGDVEIIISNGRKEMRYLLHKLILTQCSGFFEAGTSDEWATPGDVTSAGPSNGTALSRIPSGSRPEQKRKWRYEMDWGSGDDDLPMLVQKKHQPTMFGGDPSPPPQPPNARNKPAAPQSAFFRSMANFSTLHVPAAPAPETDPDDDFFRDYDNLFRIFYNYPPSLDTVNIANAYVECKSLLQLADMYDALGVIGPRVDHHLLRFQGRLWKQIAKYPPSYLKLGYMARSKAIFAEAMVHVVGQWPQGINQLRGQIAEPVIELIEDKVDEMDELKAKIEVKLFRLSLTTSRGERVSPSSNWLDWIAVSLFRQWLAENTTPPPAPILKSPRPQNSRDGGAPLPPPPVFNTGRIFRLLGQAGSSYLNHDECKRFLRLNPEHYSRDNLKRFERRIDEIKNKAKDAVKPLMRNFLELDLREGGLPYLTCTRIDPQDFPWDDV</sequence>
<dbReference type="Gene3D" id="3.30.710.10">
    <property type="entry name" value="Potassium Channel Kv1.1, Chain A"/>
    <property type="match status" value="1"/>
</dbReference>
<dbReference type="InterPro" id="IPR009091">
    <property type="entry name" value="RCC1/BLIP-II"/>
</dbReference>
<feature type="region of interest" description="Disordered" evidence="4">
    <location>
        <begin position="1165"/>
        <end position="1259"/>
    </location>
</feature>
<feature type="region of interest" description="Disordered" evidence="4">
    <location>
        <begin position="1843"/>
        <end position="1872"/>
    </location>
</feature>
<dbReference type="Gene3D" id="1.25.40.20">
    <property type="entry name" value="Ankyrin repeat-containing domain"/>
    <property type="match status" value="1"/>
</dbReference>
<evidence type="ECO:0000259" key="5">
    <source>
        <dbReference type="PROSITE" id="PS50097"/>
    </source>
</evidence>
<feature type="region of interest" description="Disordered" evidence="4">
    <location>
        <begin position="1529"/>
        <end position="1657"/>
    </location>
</feature>
<evidence type="ECO:0000313" key="6">
    <source>
        <dbReference type="EMBL" id="KAG9189012.1"/>
    </source>
</evidence>
<feature type="domain" description="BTB" evidence="5">
    <location>
        <begin position="915"/>
        <end position="986"/>
    </location>
</feature>
<feature type="region of interest" description="Disordered" evidence="4">
    <location>
        <begin position="2120"/>
        <end position="2143"/>
    </location>
</feature>
<feature type="repeat" description="ANK" evidence="2">
    <location>
        <begin position="125"/>
        <end position="151"/>
    </location>
</feature>
<dbReference type="PROSITE" id="PS50088">
    <property type="entry name" value="ANK_REPEAT"/>
    <property type="match status" value="1"/>
</dbReference>
<dbReference type="Pfam" id="PF12796">
    <property type="entry name" value="Ank_2"/>
    <property type="match status" value="1"/>
</dbReference>
<dbReference type="Pfam" id="PF13540">
    <property type="entry name" value="RCC1_2"/>
    <property type="match status" value="1"/>
</dbReference>
<dbReference type="InterPro" id="IPR011333">
    <property type="entry name" value="SKP1/BTB/POZ_sf"/>
</dbReference>
<evidence type="ECO:0000313" key="7">
    <source>
        <dbReference type="Proteomes" id="UP001199106"/>
    </source>
</evidence>
<keyword evidence="7" id="KW-1185">Reference proteome</keyword>
<dbReference type="EMBL" id="JAANER010000005">
    <property type="protein sequence ID" value="KAG9189012.1"/>
    <property type="molecule type" value="Genomic_DNA"/>
</dbReference>
<gene>
    <name evidence="6" type="ORF">G6011_05880</name>
</gene>
<feature type="region of interest" description="Disordered" evidence="4">
    <location>
        <begin position="196"/>
        <end position="218"/>
    </location>
</feature>
<dbReference type="InterPro" id="IPR000210">
    <property type="entry name" value="BTB/POZ_dom"/>
</dbReference>
<feature type="compositionally biased region" description="Acidic residues" evidence="4">
    <location>
        <begin position="1202"/>
        <end position="1211"/>
    </location>
</feature>
<feature type="compositionally biased region" description="Low complexity" evidence="4">
    <location>
        <begin position="1423"/>
        <end position="1436"/>
    </location>
</feature>
<dbReference type="SUPFAM" id="SSF50985">
    <property type="entry name" value="RCC1/BLIP-II"/>
    <property type="match status" value="1"/>
</dbReference>
<dbReference type="PROSITE" id="PS50012">
    <property type="entry name" value="RCC1_3"/>
    <property type="match status" value="2"/>
</dbReference>
<dbReference type="SUPFAM" id="SSF48403">
    <property type="entry name" value="Ankyrin repeat"/>
    <property type="match status" value="1"/>
</dbReference>
<dbReference type="InterPro" id="IPR051625">
    <property type="entry name" value="Signaling_Regulatory_Domain"/>
</dbReference>
<dbReference type="PROSITE" id="PS50297">
    <property type="entry name" value="ANK_REP_REGION"/>
    <property type="match status" value="1"/>
</dbReference>
<feature type="compositionally biased region" description="Basic and acidic residues" evidence="4">
    <location>
        <begin position="1627"/>
        <end position="1640"/>
    </location>
</feature>
<dbReference type="Gene3D" id="2.130.10.30">
    <property type="entry name" value="Regulator of chromosome condensation 1/beta-lactamase-inhibitor protein II"/>
    <property type="match status" value="1"/>
</dbReference>
<name>A0AAD4I7P9_9PLEO</name>